<dbReference type="GO" id="GO:0005829">
    <property type="term" value="C:cytosol"/>
    <property type="evidence" value="ECO:0007669"/>
    <property type="project" value="TreeGrafter"/>
</dbReference>
<gene>
    <name evidence="1" type="ORF">H9873_09095</name>
</gene>
<dbReference type="CDD" id="cd07516">
    <property type="entry name" value="HAD_Pase"/>
    <property type="match status" value="1"/>
</dbReference>
<accession>A0A9D1UFE6</accession>
<dbReference type="Pfam" id="PF08282">
    <property type="entry name" value="Hydrolase_3"/>
    <property type="match status" value="1"/>
</dbReference>
<dbReference type="NCBIfam" id="TIGR01484">
    <property type="entry name" value="HAD-SF-IIB"/>
    <property type="match status" value="1"/>
</dbReference>
<proteinExistence type="predicted"/>
<keyword evidence="1" id="KW-0378">Hydrolase</keyword>
<dbReference type="SFLD" id="SFLDS00003">
    <property type="entry name" value="Haloacid_Dehalogenase"/>
    <property type="match status" value="1"/>
</dbReference>
<evidence type="ECO:0000313" key="2">
    <source>
        <dbReference type="Proteomes" id="UP000824263"/>
    </source>
</evidence>
<protein>
    <submittedName>
        <fullName evidence="1">Cof-type HAD-IIB family hydrolase</fullName>
    </submittedName>
</protein>
<dbReference type="NCBIfam" id="TIGR00099">
    <property type="entry name" value="Cof-subfamily"/>
    <property type="match status" value="1"/>
</dbReference>
<dbReference type="Gene3D" id="3.30.1240.10">
    <property type="match status" value="1"/>
</dbReference>
<dbReference type="GO" id="GO:0000287">
    <property type="term" value="F:magnesium ion binding"/>
    <property type="evidence" value="ECO:0007669"/>
    <property type="project" value="TreeGrafter"/>
</dbReference>
<dbReference type="Gene3D" id="3.40.50.1000">
    <property type="entry name" value="HAD superfamily/HAD-like"/>
    <property type="match status" value="1"/>
</dbReference>
<name>A0A9D1UFE6_9FIRM</name>
<dbReference type="PROSITE" id="PS01228">
    <property type="entry name" value="COF_1"/>
    <property type="match status" value="1"/>
</dbReference>
<evidence type="ECO:0000313" key="1">
    <source>
        <dbReference type="EMBL" id="HIW84465.1"/>
    </source>
</evidence>
<dbReference type="AlphaFoldDB" id="A0A9D1UFE6"/>
<dbReference type="SFLD" id="SFLDG01140">
    <property type="entry name" value="C2.B:_Phosphomannomutase_and_P"/>
    <property type="match status" value="1"/>
</dbReference>
<dbReference type="PANTHER" id="PTHR10000">
    <property type="entry name" value="PHOSPHOSERINE PHOSPHATASE"/>
    <property type="match status" value="1"/>
</dbReference>
<dbReference type="PANTHER" id="PTHR10000:SF8">
    <property type="entry name" value="HAD SUPERFAMILY HYDROLASE-LIKE, TYPE 3"/>
    <property type="match status" value="1"/>
</dbReference>
<comment type="caution">
    <text evidence="1">The sequence shown here is derived from an EMBL/GenBank/DDBJ whole genome shotgun (WGS) entry which is preliminary data.</text>
</comment>
<organism evidence="1 2">
    <name type="scientific">Candidatus Dorea gallistercoris</name>
    <dbReference type="NCBI Taxonomy" id="2838542"/>
    <lineage>
        <taxon>Bacteria</taxon>
        <taxon>Bacillati</taxon>
        <taxon>Bacillota</taxon>
        <taxon>Clostridia</taxon>
        <taxon>Lachnospirales</taxon>
        <taxon>Lachnospiraceae</taxon>
        <taxon>Dorea</taxon>
    </lineage>
</organism>
<dbReference type="InterPro" id="IPR023214">
    <property type="entry name" value="HAD_sf"/>
</dbReference>
<dbReference type="InterPro" id="IPR000150">
    <property type="entry name" value="Cof"/>
</dbReference>
<dbReference type="PROSITE" id="PS01229">
    <property type="entry name" value="COF_2"/>
    <property type="match status" value="1"/>
</dbReference>
<sequence length="281" mass="31053">MIRLIAFDLDGTLLTTDKRVTEETRRTLRWAAENGICLLPATGRPLTAIPREILELPGVEYAVTANGARIVRAKEGKTVWERLVSVEKARKVLDIFGEYDTLREIYYDGKGCVKKEEMERVSHFIPDPVMEAYFRTTRTTVPDLLAGSREGHRGADKVQAFFASDEEKKEAWERLERLGGISVTGALPYNIEVNADRIDKGSALLWTAGRLGIRREEILAFGDGANDVEMIRAAGIGAAMSSAVPEALAAADILAGSNDEDGVARTIRRCLEESQRGERIC</sequence>
<reference evidence="1" key="1">
    <citation type="journal article" date="2021" name="PeerJ">
        <title>Extensive microbial diversity within the chicken gut microbiome revealed by metagenomics and culture.</title>
        <authorList>
            <person name="Gilroy R."/>
            <person name="Ravi A."/>
            <person name="Getino M."/>
            <person name="Pursley I."/>
            <person name="Horton D.L."/>
            <person name="Alikhan N.F."/>
            <person name="Baker D."/>
            <person name="Gharbi K."/>
            <person name="Hall N."/>
            <person name="Watson M."/>
            <person name="Adriaenssens E.M."/>
            <person name="Foster-Nyarko E."/>
            <person name="Jarju S."/>
            <person name="Secka A."/>
            <person name="Antonio M."/>
            <person name="Oren A."/>
            <person name="Chaudhuri R.R."/>
            <person name="La Ragione R."/>
            <person name="Hildebrand F."/>
            <person name="Pallen M.J."/>
        </authorList>
    </citation>
    <scope>NUCLEOTIDE SEQUENCE</scope>
    <source>
        <strain evidence="1">ChiSxjej1B13-11762</strain>
    </source>
</reference>
<dbReference type="InterPro" id="IPR006379">
    <property type="entry name" value="HAD-SF_hydro_IIB"/>
</dbReference>
<reference evidence="1" key="2">
    <citation type="submission" date="2021-04" db="EMBL/GenBank/DDBJ databases">
        <authorList>
            <person name="Gilroy R."/>
        </authorList>
    </citation>
    <scope>NUCLEOTIDE SEQUENCE</scope>
    <source>
        <strain evidence="1">ChiSxjej1B13-11762</strain>
    </source>
</reference>
<dbReference type="SUPFAM" id="SSF56784">
    <property type="entry name" value="HAD-like"/>
    <property type="match status" value="1"/>
</dbReference>
<dbReference type="GO" id="GO:0016791">
    <property type="term" value="F:phosphatase activity"/>
    <property type="evidence" value="ECO:0007669"/>
    <property type="project" value="TreeGrafter"/>
</dbReference>
<dbReference type="InterPro" id="IPR036412">
    <property type="entry name" value="HAD-like_sf"/>
</dbReference>
<dbReference type="Proteomes" id="UP000824263">
    <property type="component" value="Unassembled WGS sequence"/>
</dbReference>
<dbReference type="EMBL" id="DXGF01000156">
    <property type="protein sequence ID" value="HIW84465.1"/>
    <property type="molecule type" value="Genomic_DNA"/>
</dbReference>